<evidence type="ECO:0000313" key="1">
    <source>
        <dbReference type="EMBL" id="OUI77822.1"/>
    </source>
</evidence>
<dbReference type="SUPFAM" id="SSF50494">
    <property type="entry name" value="Trypsin-like serine proteases"/>
    <property type="match status" value="1"/>
</dbReference>
<dbReference type="AlphaFoldDB" id="A0A251ZT43"/>
<dbReference type="Proteomes" id="UP000194946">
    <property type="component" value="Unassembled WGS sequence"/>
</dbReference>
<proteinExistence type="predicted"/>
<gene>
    <name evidence="1" type="ORF">HK18_01125</name>
</gene>
<sequence length="259" mass="29255">YTTTLIETFNSDKKSLGTGTGFFFKDSSNNTFLVTNRHVVEGSIYFSFTCNINNSLEPRSYMFETSFFFHSSNQECDLTILHLRQKSNINPNLNIIAFDKKNIPTKHQKEEISCVEQVFFIGYPNSLIDDKNFLPIARKGTLATLLNNDFSGKPIFLIDASIFPGSSGSPVFVLNEGTFINAKSGETHCGTRLFFLGILTSVKIRNEINNIETISIPTKNFFFTQTTTFLNLGEVIKAEKLLDLIEVFKKTTLKQHVIL</sequence>
<dbReference type="InterPro" id="IPR009003">
    <property type="entry name" value="Peptidase_S1_PA"/>
</dbReference>
<dbReference type="InterPro" id="IPR043504">
    <property type="entry name" value="Peptidase_S1_PA_chymotrypsin"/>
</dbReference>
<dbReference type="EMBL" id="JOPB01000017">
    <property type="protein sequence ID" value="OUI77822.1"/>
    <property type="molecule type" value="Genomic_DNA"/>
</dbReference>
<name>A0A251ZT43_9PROT</name>
<evidence type="ECO:0008006" key="3">
    <source>
        <dbReference type="Google" id="ProtNLM"/>
    </source>
</evidence>
<feature type="non-terminal residue" evidence="1">
    <location>
        <position position="1"/>
    </location>
</feature>
<accession>A0A251ZT43</accession>
<comment type="caution">
    <text evidence="1">The sequence shown here is derived from an EMBL/GenBank/DDBJ whole genome shotgun (WGS) entry which is preliminary data.</text>
</comment>
<dbReference type="Gene3D" id="2.40.10.10">
    <property type="entry name" value="Trypsin-like serine proteases"/>
    <property type="match status" value="2"/>
</dbReference>
<reference evidence="2" key="1">
    <citation type="submission" date="2014-06" db="EMBL/GenBank/DDBJ databases">
        <authorList>
            <person name="Winans N.J."/>
            <person name="Newell P.D."/>
            <person name="Douglas A.E."/>
        </authorList>
    </citation>
    <scope>NUCLEOTIDE SEQUENCE [LARGE SCALE GENOMIC DNA]</scope>
    <source>
        <strain evidence="2">DmL_052</strain>
    </source>
</reference>
<dbReference type="Pfam" id="PF13365">
    <property type="entry name" value="Trypsin_2"/>
    <property type="match status" value="1"/>
</dbReference>
<keyword evidence="2" id="KW-1185">Reference proteome</keyword>
<dbReference type="RefSeq" id="WP_086632634.1">
    <property type="nucleotide sequence ID" value="NZ_JOPB01000017.1"/>
</dbReference>
<organism evidence="1 2">
    <name type="scientific">Commensalibacter intestini</name>
    <dbReference type="NCBI Taxonomy" id="479936"/>
    <lineage>
        <taxon>Bacteria</taxon>
        <taxon>Pseudomonadati</taxon>
        <taxon>Pseudomonadota</taxon>
        <taxon>Alphaproteobacteria</taxon>
        <taxon>Acetobacterales</taxon>
        <taxon>Acetobacteraceae</taxon>
    </lineage>
</organism>
<protein>
    <recommendedName>
        <fullName evidence="3">Serine protease</fullName>
    </recommendedName>
</protein>
<evidence type="ECO:0000313" key="2">
    <source>
        <dbReference type="Proteomes" id="UP000194946"/>
    </source>
</evidence>